<evidence type="ECO:0000313" key="1">
    <source>
        <dbReference type="EMBL" id="JAC65846.1"/>
    </source>
</evidence>
<name>A0A061R5N2_9CHLO</name>
<accession>A0A061R5N2</accession>
<reference evidence="1" key="1">
    <citation type="submission" date="2014-05" db="EMBL/GenBank/DDBJ databases">
        <title>The transcriptome of the halophilic microalga Tetraselmis sp. GSL018 isolated from the Great Salt Lake, Utah.</title>
        <authorList>
            <person name="Jinkerson R.E."/>
            <person name="D'Adamo S."/>
            <person name="Posewitz M.C."/>
        </authorList>
    </citation>
    <scope>NUCLEOTIDE SEQUENCE</scope>
    <source>
        <strain evidence="1">GSL018</strain>
    </source>
</reference>
<sequence>LKALYRTCKSITACLENNTIDAYCWIPPLQALGCSTWSEATT</sequence>
<organism evidence="1">
    <name type="scientific">Tetraselmis sp. GSL018</name>
    <dbReference type="NCBI Taxonomy" id="582737"/>
    <lineage>
        <taxon>Eukaryota</taxon>
        <taxon>Viridiplantae</taxon>
        <taxon>Chlorophyta</taxon>
        <taxon>core chlorophytes</taxon>
        <taxon>Chlorodendrophyceae</taxon>
        <taxon>Chlorodendrales</taxon>
        <taxon>Chlorodendraceae</taxon>
        <taxon>Tetraselmis</taxon>
    </lineage>
</organism>
<proteinExistence type="predicted"/>
<dbReference type="EMBL" id="GBEZ01020857">
    <property type="protein sequence ID" value="JAC65846.1"/>
    <property type="molecule type" value="Transcribed_RNA"/>
</dbReference>
<gene>
    <name evidence="1" type="ORF">TSPGSL018_15116</name>
</gene>
<feature type="non-terminal residue" evidence="1">
    <location>
        <position position="1"/>
    </location>
</feature>
<dbReference type="AlphaFoldDB" id="A0A061R5N2"/>
<protein>
    <submittedName>
        <fullName evidence="1">Uncharacterized protein</fullName>
    </submittedName>
</protein>